<dbReference type="AlphaFoldDB" id="A0A5B8RDJ7"/>
<accession>A0A5B8RDJ7</accession>
<gene>
    <name evidence="1" type="ORF">KBTEX_03454</name>
</gene>
<protein>
    <submittedName>
        <fullName evidence="1">Uncharacterized protein</fullName>
    </submittedName>
</protein>
<evidence type="ECO:0000313" key="1">
    <source>
        <dbReference type="EMBL" id="QEA07109.1"/>
    </source>
</evidence>
<reference evidence="1" key="1">
    <citation type="submission" date="2019-06" db="EMBL/GenBank/DDBJ databases">
        <authorList>
            <person name="Murdoch R.W."/>
            <person name="Fathepure B."/>
        </authorList>
    </citation>
    <scope>NUCLEOTIDE SEQUENCE</scope>
</reference>
<dbReference type="EMBL" id="MN079203">
    <property type="protein sequence ID" value="QEA07109.1"/>
    <property type="molecule type" value="Genomic_DNA"/>
</dbReference>
<sequence length="81" mass="8954">MRTITADDGRSWTAFVGRESYGVHMVLFMPQSGGGACQAPLESATWLEAERELEAMTDADLLRCLNERSWPWGEGFDGSTP</sequence>
<proteinExistence type="predicted"/>
<organism evidence="1">
    <name type="scientific">uncultured organism</name>
    <dbReference type="NCBI Taxonomy" id="155900"/>
    <lineage>
        <taxon>unclassified sequences</taxon>
        <taxon>environmental samples</taxon>
    </lineage>
</organism>
<name>A0A5B8RDJ7_9ZZZZ</name>